<dbReference type="OrthoDB" id="648213at2"/>
<dbReference type="Proteomes" id="UP000221860">
    <property type="component" value="Unassembled WGS sequence"/>
</dbReference>
<name>A0A2G1ME53_9RHOB</name>
<sequence>MTRAAVHVRPFAGRLWRICAEGADPLALVGSPMGRFHHDGQPALYASLSPEGAGVALASYLTPNDPARWIWPLQLAVPALADLRDPMACAALGVDPRDLVSRWAEARAEGRAVRSWQLSDRMRAKGLDGFLYPSRKSPEHGHVALFGTTGLRKAGPPRRWVPPAPDC</sequence>
<dbReference type="Pfam" id="PF08808">
    <property type="entry name" value="RES"/>
    <property type="match status" value="1"/>
</dbReference>
<evidence type="ECO:0000313" key="3">
    <source>
        <dbReference type="Proteomes" id="UP000221860"/>
    </source>
</evidence>
<proteinExistence type="predicted"/>
<protein>
    <recommendedName>
        <fullName evidence="1">RES domain-containing protein</fullName>
    </recommendedName>
</protein>
<reference evidence="2 3" key="1">
    <citation type="submission" date="2017-08" db="EMBL/GenBank/DDBJ databases">
        <title>Draft Genome Sequence of Loktanella cinnabarina Strain XM1, Isolated from Coastal Surface Water.</title>
        <authorList>
            <person name="Ma R."/>
            <person name="Wang J."/>
            <person name="Wang Q."/>
            <person name="Ma Z."/>
            <person name="Li J."/>
            <person name="Chen L."/>
        </authorList>
    </citation>
    <scope>NUCLEOTIDE SEQUENCE [LARGE SCALE GENOMIC DNA]</scope>
    <source>
        <strain evidence="2 3">XM1</strain>
    </source>
</reference>
<organism evidence="2 3">
    <name type="scientific">Limimaricola cinnabarinus</name>
    <dbReference type="NCBI Taxonomy" id="1125964"/>
    <lineage>
        <taxon>Bacteria</taxon>
        <taxon>Pseudomonadati</taxon>
        <taxon>Pseudomonadota</taxon>
        <taxon>Alphaproteobacteria</taxon>
        <taxon>Rhodobacterales</taxon>
        <taxon>Paracoccaceae</taxon>
        <taxon>Limimaricola</taxon>
    </lineage>
</organism>
<evidence type="ECO:0000259" key="1">
    <source>
        <dbReference type="SMART" id="SM00953"/>
    </source>
</evidence>
<dbReference type="SMART" id="SM00953">
    <property type="entry name" value="RES"/>
    <property type="match status" value="1"/>
</dbReference>
<feature type="domain" description="RES" evidence="1">
    <location>
        <begin position="23"/>
        <end position="157"/>
    </location>
</feature>
<evidence type="ECO:0000313" key="2">
    <source>
        <dbReference type="EMBL" id="PHP27014.1"/>
    </source>
</evidence>
<dbReference type="AlphaFoldDB" id="A0A2G1ME53"/>
<gene>
    <name evidence="2" type="ORF">CJ301_13590</name>
</gene>
<dbReference type="InterPro" id="IPR014914">
    <property type="entry name" value="RES_dom"/>
</dbReference>
<keyword evidence="3" id="KW-1185">Reference proteome</keyword>
<accession>A0A2G1ME53</accession>
<comment type="caution">
    <text evidence="2">The sequence shown here is derived from an EMBL/GenBank/DDBJ whole genome shotgun (WGS) entry which is preliminary data.</text>
</comment>
<dbReference type="EMBL" id="NQWH01000022">
    <property type="protein sequence ID" value="PHP27014.1"/>
    <property type="molecule type" value="Genomic_DNA"/>
</dbReference>